<dbReference type="Proteomes" id="UP000000305">
    <property type="component" value="Unassembled WGS sequence"/>
</dbReference>
<dbReference type="InParanoid" id="E9HRD5"/>
<dbReference type="KEGG" id="dpx:DAPPUDRAFT_264335"/>
<reference evidence="2 3" key="1">
    <citation type="journal article" date="2011" name="Science">
        <title>The ecoresponsive genome of Daphnia pulex.</title>
        <authorList>
            <person name="Colbourne J.K."/>
            <person name="Pfrender M.E."/>
            <person name="Gilbert D."/>
            <person name="Thomas W.K."/>
            <person name="Tucker A."/>
            <person name="Oakley T.H."/>
            <person name="Tokishita S."/>
            <person name="Aerts A."/>
            <person name="Arnold G.J."/>
            <person name="Basu M.K."/>
            <person name="Bauer D.J."/>
            <person name="Caceres C.E."/>
            <person name="Carmel L."/>
            <person name="Casola C."/>
            <person name="Choi J.H."/>
            <person name="Detter J.C."/>
            <person name="Dong Q."/>
            <person name="Dusheyko S."/>
            <person name="Eads B.D."/>
            <person name="Frohlich T."/>
            <person name="Geiler-Samerotte K.A."/>
            <person name="Gerlach D."/>
            <person name="Hatcher P."/>
            <person name="Jogdeo S."/>
            <person name="Krijgsveld J."/>
            <person name="Kriventseva E.V."/>
            <person name="Kultz D."/>
            <person name="Laforsch C."/>
            <person name="Lindquist E."/>
            <person name="Lopez J."/>
            <person name="Manak J.R."/>
            <person name="Muller J."/>
            <person name="Pangilinan J."/>
            <person name="Patwardhan R.P."/>
            <person name="Pitluck S."/>
            <person name="Pritham E.J."/>
            <person name="Rechtsteiner A."/>
            <person name="Rho M."/>
            <person name="Rogozin I.B."/>
            <person name="Sakarya O."/>
            <person name="Salamov A."/>
            <person name="Schaack S."/>
            <person name="Shapiro H."/>
            <person name="Shiga Y."/>
            <person name="Skalitzky C."/>
            <person name="Smith Z."/>
            <person name="Souvorov A."/>
            <person name="Sung W."/>
            <person name="Tang Z."/>
            <person name="Tsuchiya D."/>
            <person name="Tu H."/>
            <person name="Vos H."/>
            <person name="Wang M."/>
            <person name="Wolf Y.I."/>
            <person name="Yamagata H."/>
            <person name="Yamada T."/>
            <person name="Ye Y."/>
            <person name="Shaw J.R."/>
            <person name="Andrews J."/>
            <person name="Crease T.J."/>
            <person name="Tang H."/>
            <person name="Lucas S.M."/>
            <person name="Robertson H.M."/>
            <person name="Bork P."/>
            <person name="Koonin E.V."/>
            <person name="Zdobnov E.M."/>
            <person name="Grigoriev I.V."/>
            <person name="Lynch M."/>
            <person name="Boore J.L."/>
        </authorList>
    </citation>
    <scope>NUCLEOTIDE SEQUENCE [LARGE SCALE GENOMIC DNA]</scope>
</reference>
<proteinExistence type="predicted"/>
<organism evidence="2 3">
    <name type="scientific">Daphnia pulex</name>
    <name type="common">Water flea</name>
    <dbReference type="NCBI Taxonomy" id="6669"/>
    <lineage>
        <taxon>Eukaryota</taxon>
        <taxon>Metazoa</taxon>
        <taxon>Ecdysozoa</taxon>
        <taxon>Arthropoda</taxon>
        <taxon>Crustacea</taxon>
        <taxon>Branchiopoda</taxon>
        <taxon>Diplostraca</taxon>
        <taxon>Cladocera</taxon>
        <taxon>Anomopoda</taxon>
        <taxon>Daphniidae</taxon>
        <taxon>Daphnia</taxon>
    </lineage>
</organism>
<feature type="region of interest" description="Disordered" evidence="1">
    <location>
        <begin position="48"/>
        <end position="73"/>
    </location>
</feature>
<evidence type="ECO:0000313" key="3">
    <source>
        <dbReference type="Proteomes" id="UP000000305"/>
    </source>
</evidence>
<evidence type="ECO:0000256" key="1">
    <source>
        <dbReference type="SAM" id="MobiDB-lite"/>
    </source>
</evidence>
<name>E9HRD5_DAPPU</name>
<dbReference type="AlphaFoldDB" id="E9HRD5"/>
<protein>
    <submittedName>
        <fullName evidence="2">Uncharacterized protein</fullName>
    </submittedName>
</protein>
<sequence length="73" mass="7985">MSKLLLKQETRLVKRERSCCRPAGTTSESRLTDVWAFLVTLAAPPPLAAGTFSANPQGTQQHTQHTQAHVLNS</sequence>
<feature type="compositionally biased region" description="Low complexity" evidence="1">
    <location>
        <begin position="57"/>
        <end position="73"/>
    </location>
</feature>
<gene>
    <name evidence="2" type="ORF">DAPPUDRAFT_264335</name>
</gene>
<dbReference type="EMBL" id="GL732734">
    <property type="protein sequence ID" value="EFX65683.1"/>
    <property type="molecule type" value="Genomic_DNA"/>
</dbReference>
<accession>E9HRD5</accession>
<dbReference type="HOGENOM" id="CLU_2707304_0_0_1"/>
<evidence type="ECO:0000313" key="2">
    <source>
        <dbReference type="EMBL" id="EFX65683.1"/>
    </source>
</evidence>
<keyword evidence="3" id="KW-1185">Reference proteome</keyword>